<proteinExistence type="predicted"/>
<feature type="domain" description="Bromo" evidence="5">
    <location>
        <begin position="176"/>
        <end position="249"/>
    </location>
</feature>
<feature type="compositionally biased region" description="Basic and acidic residues" evidence="4">
    <location>
        <begin position="2206"/>
        <end position="2222"/>
    </location>
</feature>
<feature type="compositionally biased region" description="Polar residues" evidence="4">
    <location>
        <begin position="1269"/>
        <end position="1285"/>
    </location>
</feature>
<comment type="caution">
    <text evidence="6">The sequence shown here is derived from an EMBL/GenBank/DDBJ whole genome shotgun (WGS) entry which is preliminary data.</text>
</comment>
<feature type="region of interest" description="Disordered" evidence="4">
    <location>
        <begin position="466"/>
        <end position="536"/>
    </location>
</feature>
<keyword evidence="7" id="KW-1185">Reference proteome</keyword>
<feature type="compositionally biased region" description="Basic residues" evidence="4">
    <location>
        <begin position="2097"/>
        <end position="2109"/>
    </location>
</feature>
<feature type="compositionally biased region" description="Low complexity" evidence="4">
    <location>
        <begin position="2069"/>
        <end position="2092"/>
    </location>
</feature>
<evidence type="ECO:0000313" key="7">
    <source>
        <dbReference type="Proteomes" id="UP000187203"/>
    </source>
</evidence>
<dbReference type="InterPro" id="IPR001487">
    <property type="entry name" value="Bromodomain"/>
</dbReference>
<feature type="region of interest" description="Disordered" evidence="4">
    <location>
        <begin position="2063"/>
        <end position="2115"/>
    </location>
</feature>
<evidence type="ECO:0000256" key="1">
    <source>
        <dbReference type="ARBA" id="ARBA00023117"/>
    </source>
</evidence>
<dbReference type="SMART" id="SM00297">
    <property type="entry name" value="BROMO"/>
    <property type="match status" value="3"/>
</dbReference>
<feature type="compositionally biased region" description="Low complexity" evidence="4">
    <location>
        <begin position="442"/>
        <end position="460"/>
    </location>
</feature>
<evidence type="ECO:0000256" key="2">
    <source>
        <dbReference type="PROSITE-ProRule" id="PRU00035"/>
    </source>
</evidence>
<feature type="domain" description="Bromo" evidence="5">
    <location>
        <begin position="1057"/>
        <end position="1131"/>
    </location>
</feature>
<feature type="coiled-coil region" evidence="3">
    <location>
        <begin position="2313"/>
        <end position="2340"/>
    </location>
</feature>
<feature type="compositionally biased region" description="Polar residues" evidence="4">
    <location>
        <begin position="134"/>
        <end position="145"/>
    </location>
</feature>
<dbReference type="InterPro" id="IPR036427">
    <property type="entry name" value="Bromodomain-like_sf"/>
</dbReference>
<feature type="region of interest" description="Disordered" evidence="4">
    <location>
        <begin position="385"/>
        <end position="437"/>
    </location>
</feature>
<dbReference type="PANTHER" id="PTHR47809:SF2">
    <property type="entry name" value="DNA-BINDING BROMODOMAIN-CONTAINING PROTEIN"/>
    <property type="match status" value="1"/>
</dbReference>
<feature type="compositionally biased region" description="Low complexity" evidence="4">
    <location>
        <begin position="74"/>
        <end position="83"/>
    </location>
</feature>
<feature type="coiled-coil region" evidence="3">
    <location>
        <begin position="1625"/>
        <end position="1652"/>
    </location>
</feature>
<evidence type="ECO:0000313" key="6">
    <source>
        <dbReference type="EMBL" id="OMO92267.1"/>
    </source>
</evidence>
<dbReference type="STRING" id="93759.A0A1R3JBX5"/>
<feature type="compositionally biased region" description="Basic and acidic residues" evidence="4">
    <location>
        <begin position="1511"/>
        <end position="1528"/>
    </location>
</feature>
<feature type="region of interest" description="Disordered" evidence="4">
    <location>
        <begin position="1726"/>
        <end position="1781"/>
    </location>
</feature>
<feature type="compositionally biased region" description="Polar residues" evidence="4">
    <location>
        <begin position="1494"/>
        <end position="1507"/>
    </location>
</feature>
<keyword evidence="3" id="KW-0175">Coiled coil</keyword>
<accession>A0A1R3JBX5</accession>
<feature type="compositionally biased region" description="Basic residues" evidence="4">
    <location>
        <begin position="1"/>
        <end position="19"/>
    </location>
</feature>
<feature type="region of interest" description="Disordered" evidence="4">
    <location>
        <begin position="643"/>
        <end position="687"/>
    </location>
</feature>
<feature type="region of interest" description="Disordered" evidence="4">
    <location>
        <begin position="1667"/>
        <end position="1692"/>
    </location>
</feature>
<feature type="compositionally biased region" description="Polar residues" evidence="4">
    <location>
        <begin position="596"/>
        <end position="612"/>
    </location>
</feature>
<feature type="coiled-coil region" evidence="3">
    <location>
        <begin position="894"/>
        <end position="935"/>
    </location>
</feature>
<dbReference type="OrthoDB" id="1913335at2759"/>
<feature type="compositionally biased region" description="Basic residues" evidence="4">
    <location>
        <begin position="1360"/>
        <end position="1372"/>
    </location>
</feature>
<evidence type="ECO:0000256" key="4">
    <source>
        <dbReference type="SAM" id="MobiDB-lite"/>
    </source>
</evidence>
<gene>
    <name evidence="6" type="ORF">COLO4_17726</name>
</gene>
<dbReference type="PANTHER" id="PTHR47809">
    <property type="entry name" value="DNA-BINDING BROMODOMAIN-CONTAINING PROTEIN"/>
    <property type="match status" value="1"/>
</dbReference>
<organism evidence="6 7">
    <name type="scientific">Corchorus olitorius</name>
    <dbReference type="NCBI Taxonomy" id="93759"/>
    <lineage>
        <taxon>Eukaryota</taxon>
        <taxon>Viridiplantae</taxon>
        <taxon>Streptophyta</taxon>
        <taxon>Embryophyta</taxon>
        <taxon>Tracheophyta</taxon>
        <taxon>Spermatophyta</taxon>
        <taxon>Magnoliopsida</taxon>
        <taxon>eudicotyledons</taxon>
        <taxon>Gunneridae</taxon>
        <taxon>Pentapetalae</taxon>
        <taxon>rosids</taxon>
        <taxon>malvids</taxon>
        <taxon>Malvales</taxon>
        <taxon>Malvaceae</taxon>
        <taxon>Grewioideae</taxon>
        <taxon>Apeibeae</taxon>
        <taxon>Corchorus</taxon>
    </lineage>
</organism>
<feature type="region of interest" description="Disordered" evidence="4">
    <location>
        <begin position="1959"/>
        <end position="2026"/>
    </location>
</feature>
<feature type="compositionally biased region" description="Low complexity" evidence="4">
    <location>
        <begin position="993"/>
        <end position="1003"/>
    </location>
</feature>
<feature type="compositionally biased region" description="Polar residues" evidence="4">
    <location>
        <begin position="1292"/>
        <end position="1301"/>
    </location>
</feature>
<feature type="compositionally biased region" description="Acidic residues" evidence="4">
    <location>
        <begin position="1727"/>
        <end position="1739"/>
    </location>
</feature>
<dbReference type="Gene3D" id="1.20.920.10">
    <property type="entry name" value="Bromodomain-like"/>
    <property type="match status" value="3"/>
</dbReference>
<feature type="compositionally biased region" description="Basic residues" evidence="4">
    <location>
        <begin position="401"/>
        <end position="413"/>
    </location>
</feature>
<feature type="compositionally biased region" description="Low complexity" evidence="4">
    <location>
        <begin position="508"/>
        <end position="536"/>
    </location>
</feature>
<feature type="region of interest" description="Disordered" evidence="4">
    <location>
        <begin position="2361"/>
        <end position="2392"/>
    </location>
</feature>
<dbReference type="Pfam" id="PF03004">
    <property type="entry name" value="Transposase_24"/>
    <property type="match status" value="2"/>
</dbReference>
<feature type="compositionally biased region" description="Polar residues" evidence="4">
    <location>
        <begin position="2369"/>
        <end position="2381"/>
    </location>
</feature>
<reference evidence="7" key="1">
    <citation type="submission" date="2013-09" db="EMBL/GenBank/DDBJ databases">
        <title>Corchorus olitorius genome sequencing.</title>
        <authorList>
            <person name="Alam M."/>
            <person name="Haque M.S."/>
            <person name="Islam M.S."/>
            <person name="Emdad E.M."/>
            <person name="Islam M.M."/>
            <person name="Ahmed B."/>
            <person name="Halim A."/>
            <person name="Hossen Q.M.M."/>
            <person name="Hossain M.Z."/>
            <person name="Ahmed R."/>
            <person name="Khan M.M."/>
            <person name="Islam R."/>
            <person name="Rashid M.M."/>
            <person name="Khan S.A."/>
            <person name="Rahman M.S."/>
            <person name="Alam M."/>
            <person name="Yahiya A.S."/>
            <person name="Khan M.S."/>
            <person name="Azam M.S."/>
            <person name="Haque T."/>
            <person name="Lashkar M.Z.H."/>
            <person name="Akhand A.I."/>
            <person name="Morshed G."/>
            <person name="Roy S."/>
            <person name="Uddin K.S."/>
            <person name="Rabeya T."/>
            <person name="Hossain A.S."/>
            <person name="Chowdhury A."/>
            <person name="Snigdha A.R."/>
            <person name="Mortoza M.S."/>
            <person name="Matin S.A."/>
            <person name="Hoque S.M.E."/>
            <person name="Islam M.K."/>
            <person name="Roy D.K."/>
            <person name="Haider R."/>
            <person name="Moosa M.M."/>
            <person name="Elias S.M."/>
            <person name="Hasan A.M."/>
            <person name="Jahan S."/>
            <person name="Shafiuddin M."/>
            <person name="Mahmood N."/>
            <person name="Shommy N.S."/>
        </authorList>
    </citation>
    <scope>NUCLEOTIDE SEQUENCE [LARGE SCALE GENOMIC DNA]</scope>
    <source>
        <strain evidence="7">cv. O-4</strain>
    </source>
</reference>
<feature type="compositionally biased region" description="Polar residues" evidence="4">
    <location>
        <begin position="1964"/>
        <end position="1996"/>
    </location>
</feature>
<sequence>MRTKRKRACRKPPARKPPAKKAASVAQNETAENQTEEAFLNFIHQNNKEKSVSADSNDLGVADKKNCVSDGAKSSPPSSPSSSDSDESFNAGENSSDDSSSVDRRSRKSTKGHGNGKQQASKLPKKGRDEDVTSSRILRSSSQKQNEFKMPQIPQQDSHYNKKELKAALEVITKIMKMDEARPFNVPADPVAMGKPDYYSVIDTPMDFGTICSNLENGIKYMNSGDVFNDAQYIWENCLKCCKKGEYIVYLMKLVKKKFMKYWTAAGLSTEQSRKTNVGNLYGPSTTDYATKDGRPEAFYPGSHAVDGVNQIQQDRLGSYQPYQYVPPLSYNQPYPFQQPPPSTAWPQLSQLPQVSYYQPSQSQQPQPSINQPQFSQLQARTGCNSAGYSHFQPPKDIAPKHKKHGSSSKHKNNASMGPASSVYGGAPSHSHSQHPQLIHQQPYGLQQQQQQNISQLQSSRLPAVADGGYSYFQPPTDIAQTHKNDASTSKHKRHTSVGPASSIYGGPASHSQSQHPQLSHKQPFSLQQHQQSISPLQPSQLQDVADGGHLNLPSQADFTRGSGYVPLGPVDPMVVAPGQSHRQQFPLSDGESSEPHQLQPQTSHYAPQSSQLQNRVDIEQSNMSLTDSALRGINCALRYSAGPTTNKTHQEIPSQLGPTEVQSKQIPQSQDEQHQTPDRLKRKKRGRGPTRCLFLNDLADGERIFVHFNKFGQPVGPEASKLSSFLGTVARNGHRAPLNFVHWRAMPDSYKEDMWEYVQTKFDIDPIGKAWVLQSVATKWRDWKADLKATYYDTLNTDEERLKVKDPRVVPEQWPSLIEYWNSDETKSKIREQAAKKQDDAQCSDDSKDTLFRVIGKEKRNRILTYGLGTTRSDVFGPRPSRNDLMVMAYEAKKSANEEVQKMVVKMEAMEEKYARLETQIARMTSSMEKFLEKIGGSSQNLGFEQIKVFEEIEAEMNSKEEAFMDFVYQNANVNYGVDDSDSDSDDDDESASNNTSSSSSGSDEDFSLQPSIDWTLKRGKQKISHSLNEARSSKVKSRYSKKELELALMVIKKVMKMDEAQPFNVPFDPIAFGLPQNYVNFIDSPMDFGIIWSNLRNGVKYMNSEDVYMDVKQIWENCYKFSKKGDYTFYLIKRVKKIFLKYWREAGLYSKPSRGISNFSMRQRQHELTHFPSSCYHPDQLQKPPHRTIWSQISQLQQSINGHPHQLEQPQPSYNSLHFSKLQPGTYGASAALKSNKGVPSSLVRPIIDSASHAEPQQIHLWGGQPNCVQQTEHNTSQMQPPQAQAVEDTGQSRLSPAQSVRGGEAAGSYALGPVTNSPSQECENHSDHDHRQPKHPSAGQNQPSASQNEPYETQRSTQKHNDKKKTRVPRYHNLLDSLNGEPVVIPINKLGQPVGPKVSLLSHFLGKVSRDGHLSKFDIELRSKRWVLKTISRCWRNWKAKLKAQHYYPHNTQEEQLNDCHPKVLPDQWQSLVLYWNSDKAKLNCAKNRASRAQQMARHTTGTKSFARLREEERAKRPDGKEPSRAEIYILSHTRKDGRPVDDAAAAIISKLREQATQRQTVSGDGNDSHDTLYQVLGSEKPGQVRTYGLGPTPSDIWGEKCVCQKMKTSTIEEEKIIFERMNSMEQKYAHLEARIDRLTSNMQKFLASVGASSKILGIDQQTLDASDGDENPLQPHVDGSSPNHAVPSDEITDFEDIEAEMNSKEAAFLDFVNQNAYVNYGVEESDSDSDSDSDDASARDNASSSSSGNDEDYSSESTIDRALRRGKRKISHSLNKGRSSKIIRSRYNEKELQLAAMVIKKVMKLDEAQPFNVPFDPVAFGLSNYANVIDSPMDFGIIWSNLRNGVKYMNSEDVYMDVKQIWENCYKFSKKGDYTFHLIKRVKKLFFKYWTEAGLYSKPSQEISNFSTRQSQCELAHLPSSYHPHQLQKPPQRTIWSQLSQLQQSIYSHHHQLEQPLPQPSYNTPHYSQLQTDTFGSTPGSAMIDSASQPEPQQIHLRERQPNCVQQPEHSTSQLQPPHVQAAADIGQSHLSPAASMRGGRAPCTDAIDPASNSLIQEHEAHSDPNLQQPNLPLPGQNQPSQSQNEPNETQRSQRKRNIKRKTRVRSQDNNLLVSLDGEPIFIPTNELGQPVGPKATMLSNFIGKVAKDGHLAPLSYITWRKMPNEAREEMWRLVRLLSAVNKACRAKQKALHTAGRKSFARIREEEKEKRPGGKEPSRAELYILTHTRKDGQPVDDAAAEIIAKLREKASQKQTVSGDSNNSQDTLFQVIGSEKTGRVRTYGMGPTPTELWGQKCVCHKTRIPATEEENSILEKMKMMEKKYARMEARMNRMTSKILKYLVNIGASSNILQESLNTSDADEDQLQPNVDGSSSNCAVPSDEAASGEE</sequence>
<feature type="region of interest" description="Disordered" evidence="4">
    <location>
        <begin position="979"/>
        <end position="1009"/>
    </location>
</feature>
<feature type="region of interest" description="Disordered" evidence="4">
    <location>
        <begin position="442"/>
        <end position="461"/>
    </location>
</feature>
<feature type="compositionally biased region" description="Polar residues" evidence="4">
    <location>
        <begin position="1341"/>
        <end position="1359"/>
    </location>
</feature>
<name>A0A1R3JBX5_9ROSI</name>
<feature type="domain" description="Bromo" evidence="5">
    <location>
        <begin position="1807"/>
        <end position="1880"/>
    </location>
</feature>
<feature type="region of interest" description="Disordered" evidence="4">
    <location>
        <begin position="570"/>
        <end position="612"/>
    </location>
</feature>
<evidence type="ECO:0000256" key="3">
    <source>
        <dbReference type="SAM" id="Coils"/>
    </source>
</evidence>
<dbReference type="SUPFAM" id="SSF47370">
    <property type="entry name" value="Bromodomain"/>
    <property type="match status" value="3"/>
</dbReference>
<feature type="region of interest" description="Disordered" evidence="4">
    <location>
        <begin position="1494"/>
        <end position="1528"/>
    </location>
</feature>
<protein>
    <recommendedName>
        <fullName evidence="5">Bromo domain-containing protein</fullName>
    </recommendedName>
</protein>
<feature type="region of interest" description="Disordered" evidence="4">
    <location>
        <begin position="1269"/>
        <end position="1372"/>
    </location>
</feature>
<keyword evidence="1 2" id="KW-0103">Bromodomain</keyword>
<evidence type="ECO:0000259" key="5">
    <source>
        <dbReference type="PROSITE" id="PS50014"/>
    </source>
</evidence>
<feature type="compositionally biased region" description="Acidic residues" evidence="4">
    <location>
        <begin position="980"/>
        <end position="992"/>
    </location>
</feature>
<feature type="compositionally biased region" description="Polar residues" evidence="4">
    <location>
        <begin position="2007"/>
        <end position="2020"/>
    </location>
</feature>
<dbReference type="EMBL" id="AWUE01016380">
    <property type="protein sequence ID" value="OMO92267.1"/>
    <property type="molecule type" value="Genomic_DNA"/>
</dbReference>
<feature type="compositionally biased region" description="Polar residues" evidence="4">
    <location>
        <begin position="643"/>
        <end position="671"/>
    </location>
</feature>
<feature type="compositionally biased region" description="Low complexity" evidence="4">
    <location>
        <begin position="1743"/>
        <end position="1752"/>
    </location>
</feature>
<dbReference type="Proteomes" id="UP000187203">
    <property type="component" value="Unassembled WGS sequence"/>
</dbReference>
<dbReference type="PROSITE" id="PS50014">
    <property type="entry name" value="BROMODOMAIN_2"/>
    <property type="match status" value="3"/>
</dbReference>
<dbReference type="InterPro" id="IPR004252">
    <property type="entry name" value="Probable_transposase_24"/>
</dbReference>
<feature type="region of interest" description="Disordered" evidence="4">
    <location>
        <begin position="2200"/>
        <end position="2222"/>
    </location>
</feature>
<dbReference type="Pfam" id="PF00439">
    <property type="entry name" value="Bromodomain"/>
    <property type="match status" value="3"/>
</dbReference>
<feature type="region of interest" description="Disordered" evidence="4">
    <location>
        <begin position="1"/>
        <end position="161"/>
    </location>
</feature>